<feature type="compositionally biased region" description="Basic and acidic residues" evidence="1">
    <location>
        <begin position="174"/>
        <end position="189"/>
    </location>
</feature>
<dbReference type="Proteomes" id="UP000193642">
    <property type="component" value="Unassembled WGS sequence"/>
</dbReference>
<keyword evidence="3" id="KW-1185">Reference proteome</keyword>
<dbReference type="OrthoDB" id="3356781at2759"/>
<gene>
    <name evidence="2" type="ORF">BCR33DRAFT_720881</name>
</gene>
<evidence type="ECO:0000313" key="3">
    <source>
        <dbReference type="Proteomes" id="UP000193642"/>
    </source>
</evidence>
<sequence>MSWHKLNVYNLYKRTQPIEATRRSVFQQKWTAKRDLRAYHVPNITEKQLLARHWKSQLPLSQMSVKETESQPPVQKRCRSGSRNCQRRKMPVPARRLNPGDLISIDPKVVVTLIPQKTAKTAPETVVEAETEKAIDAEPQTVAPPAEKKAKTVASEDSKEDGKEVVERSPSAPESEKAEAAAGAKEPKEKKLSQLDLLVKKHPKSLPFFPLPFMAPWMFIPAYLEVCYNTCSTVFLRTPLPQPNSVEIPSPHAPDMHALAYEWYSSIKRSKTKRPPPAEPLVVNGRSVRLKTKFDSIVRARLKQERDERWAVWAKRDEDARIRAVEAKESKVAEKKA</sequence>
<dbReference type="AlphaFoldDB" id="A0A1Y2BTV9"/>
<dbReference type="EMBL" id="MCGO01000045">
    <property type="protein sequence ID" value="ORY38173.1"/>
    <property type="molecule type" value="Genomic_DNA"/>
</dbReference>
<evidence type="ECO:0000313" key="2">
    <source>
        <dbReference type="EMBL" id="ORY38173.1"/>
    </source>
</evidence>
<reference evidence="2 3" key="1">
    <citation type="submission" date="2016-07" db="EMBL/GenBank/DDBJ databases">
        <title>Pervasive Adenine N6-methylation of Active Genes in Fungi.</title>
        <authorList>
            <consortium name="DOE Joint Genome Institute"/>
            <person name="Mondo S.J."/>
            <person name="Dannebaum R.O."/>
            <person name="Kuo R.C."/>
            <person name="Labutti K."/>
            <person name="Haridas S."/>
            <person name="Kuo A."/>
            <person name="Salamov A."/>
            <person name="Ahrendt S.R."/>
            <person name="Lipzen A."/>
            <person name="Sullivan W."/>
            <person name="Andreopoulos W.B."/>
            <person name="Clum A."/>
            <person name="Lindquist E."/>
            <person name="Daum C."/>
            <person name="Ramamoorthy G.K."/>
            <person name="Gryganskyi A."/>
            <person name="Culley D."/>
            <person name="Magnuson J.K."/>
            <person name="James T.Y."/>
            <person name="O'Malley M.A."/>
            <person name="Stajich J.E."/>
            <person name="Spatafora J.W."/>
            <person name="Visel A."/>
            <person name="Grigoriev I.V."/>
        </authorList>
    </citation>
    <scope>NUCLEOTIDE SEQUENCE [LARGE SCALE GENOMIC DNA]</scope>
    <source>
        <strain evidence="2 3">JEL800</strain>
    </source>
</reference>
<proteinExistence type="predicted"/>
<protein>
    <submittedName>
        <fullName evidence="2">Uncharacterized protein</fullName>
    </submittedName>
</protein>
<feature type="compositionally biased region" description="Basic residues" evidence="1">
    <location>
        <begin position="76"/>
        <end position="88"/>
    </location>
</feature>
<comment type="caution">
    <text evidence="2">The sequence shown here is derived from an EMBL/GenBank/DDBJ whole genome shotgun (WGS) entry which is preliminary data.</text>
</comment>
<dbReference type="STRING" id="329046.A0A1Y2BTV9"/>
<feature type="region of interest" description="Disordered" evidence="1">
    <location>
        <begin position="63"/>
        <end position="88"/>
    </location>
</feature>
<feature type="region of interest" description="Disordered" evidence="1">
    <location>
        <begin position="119"/>
        <end position="189"/>
    </location>
</feature>
<feature type="compositionally biased region" description="Polar residues" evidence="1">
    <location>
        <begin position="63"/>
        <end position="73"/>
    </location>
</feature>
<feature type="compositionally biased region" description="Basic and acidic residues" evidence="1">
    <location>
        <begin position="146"/>
        <end position="167"/>
    </location>
</feature>
<organism evidence="2 3">
    <name type="scientific">Rhizoclosmatium globosum</name>
    <dbReference type="NCBI Taxonomy" id="329046"/>
    <lineage>
        <taxon>Eukaryota</taxon>
        <taxon>Fungi</taxon>
        <taxon>Fungi incertae sedis</taxon>
        <taxon>Chytridiomycota</taxon>
        <taxon>Chytridiomycota incertae sedis</taxon>
        <taxon>Chytridiomycetes</taxon>
        <taxon>Chytridiales</taxon>
        <taxon>Chytriomycetaceae</taxon>
        <taxon>Rhizoclosmatium</taxon>
    </lineage>
</organism>
<evidence type="ECO:0000256" key="1">
    <source>
        <dbReference type="SAM" id="MobiDB-lite"/>
    </source>
</evidence>
<name>A0A1Y2BTV9_9FUNG</name>
<accession>A0A1Y2BTV9</accession>
<feature type="compositionally biased region" description="Low complexity" evidence="1">
    <location>
        <begin position="119"/>
        <end position="128"/>
    </location>
</feature>
<dbReference type="SUPFAM" id="SSF55174">
    <property type="entry name" value="Alpha-L RNA-binding motif"/>
    <property type="match status" value="1"/>
</dbReference>